<dbReference type="InterPro" id="IPR018511">
    <property type="entry name" value="Hemolysin-typ_Ca-bd_CS"/>
</dbReference>
<dbReference type="PRINTS" id="PR00313">
    <property type="entry name" value="CABNDNGRPT"/>
</dbReference>
<dbReference type="InterPro" id="IPR050557">
    <property type="entry name" value="RTX_toxin/Mannuronan_C5-epim"/>
</dbReference>
<dbReference type="Pfam" id="PF00353">
    <property type="entry name" value="HemolysinCabind"/>
    <property type="match status" value="2"/>
</dbReference>
<feature type="compositionally biased region" description="Gly residues" evidence="3">
    <location>
        <begin position="188"/>
        <end position="201"/>
    </location>
</feature>
<dbReference type="RefSeq" id="WP_386162851.1">
    <property type="nucleotide sequence ID" value="NZ_JBHMBS010000037.1"/>
</dbReference>
<proteinExistence type="predicted"/>
<evidence type="ECO:0000313" key="6">
    <source>
        <dbReference type="Proteomes" id="UP001589610"/>
    </source>
</evidence>
<comment type="subcellular location">
    <subcellularLocation>
        <location evidence="1">Secreted</location>
    </subcellularLocation>
</comment>
<feature type="compositionally biased region" description="Basic and acidic residues" evidence="3">
    <location>
        <begin position="148"/>
        <end position="160"/>
    </location>
</feature>
<evidence type="ECO:0000256" key="4">
    <source>
        <dbReference type="SAM" id="SignalP"/>
    </source>
</evidence>
<dbReference type="SUPFAM" id="SSF51120">
    <property type="entry name" value="beta-Roll"/>
    <property type="match status" value="2"/>
</dbReference>
<comment type="caution">
    <text evidence="5">The sequence shown here is derived from an EMBL/GenBank/DDBJ whole genome shotgun (WGS) entry which is preliminary data.</text>
</comment>
<evidence type="ECO:0000256" key="2">
    <source>
        <dbReference type="ARBA" id="ARBA00022525"/>
    </source>
</evidence>
<feature type="chain" id="PRO_5045296921" evidence="4">
    <location>
        <begin position="35"/>
        <end position="244"/>
    </location>
</feature>
<dbReference type="PANTHER" id="PTHR38340:SF1">
    <property type="entry name" value="S-LAYER PROTEIN"/>
    <property type="match status" value="1"/>
</dbReference>
<keyword evidence="4" id="KW-0732">Signal</keyword>
<accession>A0ABV5TVR6</accession>
<feature type="region of interest" description="Disordered" evidence="3">
    <location>
        <begin position="125"/>
        <end position="244"/>
    </location>
</feature>
<feature type="compositionally biased region" description="Gly residues" evidence="3">
    <location>
        <begin position="214"/>
        <end position="227"/>
    </location>
</feature>
<dbReference type="PANTHER" id="PTHR38340">
    <property type="entry name" value="S-LAYER PROTEIN"/>
    <property type="match status" value="1"/>
</dbReference>
<protein>
    <submittedName>
        <fullName evidence="5">Calcium-binding protein</fullName>
    </submittedName>
</protein>
<evidence type="ECO:0000313" key="5">
    <source>
        <dbReference type="EMBL" id="MFB9681678.1"/>
    </source>
</evidence>
<dbReference type="EMBL" id="JBHMBS010000037">
    <property type="protein sequence ID" value="MFB9681678.1"/>
    <property type="molecule type" value="Genomic_DNA"/>
</dbReference>
<dbReference type="Gene3D" id="2.150.10.10">
    <property type="entry name" value="Serralysin-like metalloprotease, C-terminal"/>
    <property type="match status" value="2"/>
</dbReference>
<dbReference type="Proteomes" id="UP001589610">
    <property type="component" value="Unassembled WGS sequence"/>
</dbReference>
<dbReference type="InterPro" id="IPR011049">
    <property type="entry name" value="Serralysin-like_metalloprot_C"/>
</dbReference>
<keyword evidence="2" id="KW-0964">Secreted</keyword>
<feature type="signal peptide" evidence="4">
    <location>
        <begin position="1"/>
        <end position="34"/>
    </location>
</feature>
<sequence>MTNIGNGFARAAFRGSGILTATALLLLPALTAPASATAVLAGTCKEGPVGVLTYTAEPGIANDLEIHQSGNQVLLEDAAGQVAGCTADGDAAWATLAGQIRVNLGDEDDAVAFFISAGPKVTVLGGDGDDDLSGSKSTDELSGGAGEDTVRGNDGNDKLSGDAGDDDVRGGAGADVVTGGTGDDDLSGGAGADELNGGGGADELRGDADADELNGGGGADELDGGAGTDVCNGGPGTDTTVRCE</sequence>
<evidence type="ECO:0000256" key="1">
    <source>
        <dbReference type="ARBA" id="ARBA00004613"/>
    </source>
</evidence>
<gene>
    <name evidence="5" type="ORF">ACFFRH_39895</name>
</gene>
<organism evidence="5 6">
    <name type="scientific">Streptosporangium vulgare</name>
    <dbReference type="NCBI Taxonomy" id="46190"/>
    <lineage>
        <taxon>Bacteria</taxon>
        <taxon>Bacillati</taxon>
        <taxon>Actinomycetota</taxon>
        <taxon>Actinomycetes</taxon>
        <taxon>Streptosporangiales</taxon>
        <taxon>Streptosporangiaceae</taxon>
        <taxon>Streptosporangium</taxon>
    </lineage>
</organism>
<keyword evidence="6" id="KW-1185">Reference proteome</keyword>
<dbReference type="PROSITE" id="PS00330">
    <property type="entry name" value="HEMOLYSIN_CALCIUM"/>
    <property type="match status" value="1"/>
</dbReference>
<name>A0ABV5TVR6_9ACTN</name>
<evidence type="ECO:0000256" key="3">
    <source>
        <dbReference type="SAM" id="MobiDB-lite"/>
    </source>
</evidence>
<reference evidence="5 6" key="1">
    <citation type="submission" date="2024-09" db="EMBL/GenBank/DDBJ databases">
        <authorList>
            <person name="Sun Q."/>
            <person name="Mori K."/>
        </authorList>
    </citation>
    <scope>NUCLEOTIDE SEQUENCE [LARGE SCALE GENOMIC DNA]</scope>
    <source>
        <strain evidence="5 6">JCM 3028</strain>
    </source>
</reference>
<dbReference type="InterPro" id="IPR001343">
    <property type="entry name" value="Hemolysn_Ca-bd"/>
</dbReference>